<dbReference type="EMBL" id="BAABLP010000007">
    <property type="protein sequence ID" value="GAA4754808.1"/>
    <property type="molecule type" value="Genomic_DNA"/>
</dbReference>
<evidence type="ECO:0000256" key="1">
    <source>
        <dbReference type="SAM" id="MobiDB-lite"/>
    </source>
</evidence>
<dbReference type="SUPFAM" id="SSF52402">
    <property type="entry name" value="Adenine nucleotide alpha hydrolases-like"/>
    <property type="match status" value="1"/>
</dbReference>
<gene>
    <name evidence="3" type="ORF">GCM10025783_29890</name>
</gene>
<evidence type="ECO:0000259" key="2">
    <source>
        <dbReference type="Pfam" id="PF00582"/>
    </source>
</evidence>
<evidence type="ECO:0000313" key="4">
    <source>
        <dbReference type="Proteomes" id="UP001500121"/>
    </source>
</evidence>
<keyword evidence="4" id="KW-1185">Reference proteome</keyword>
<accession>A0ABP8ZEV3</accession>
<name>A0ABP8ZEV3_9MICO</name>
<dbReference type="Proteomes" id="UP001500121">
    <property type="component" value="Unassembled WGS sequence"/>
</dbReference>
<dbReference type="InterPro" id="IPR014729">
    <property type="entry name" value="Rossmann-like_a/b/a_fold"/>
</dbReference>
<proteinExistence type="predicted"/>
<dbReference type="Pfam" id="PF00582">
    <property type="entry name" value="Usp"/>
    <property type="match status" value="1"/>
</dbReference>
<reference evidence="4" key="1">
    <citation type="journal article" date="2019" name="Int. J. Syst. Evol. Microbiol.">
        <title>The Global Catalogue of Microorganisms (GCM) 10K type strain sequencing project: providing services to taxonomists for standard genome sequencing and annotation.</title>
        <authorList>
            <consortium name="The Broad Institute Genomics Platform"/>
            <consortium name="The Broad Institute Genome Sequencing Center for Infectious Disease"/>
            <person name="Wu L."/>
            <person name="Ma J."/>
        </authorList>
    </citation>
    <scope>NUCLEOTIDE SEQUENCE [LARGE SCALE GENOMIC DNA]</scope>
    <source>
        <strain evidence="4">JCM 19015</strain>
    </source>
</reference>
<organism evidence="3 4">
    <name type="scientific">Amnibacterium soli</name>
    <dbReference type="NCBI Taxonomy" id="1282736"/>
    <lineage>
        <taxon>Bacteria</taxon>
        <taxon>Bacillati</taxon>
        <taxon>Actinomycetota</taxon>
        <taxon>Actinomycetes</taxon>
        <taxon>Micrococcales</taxon>
        <taxon>Microbacteriaceae</taxon>
        <taxon>Amnibacterium</taxon>
    </lineage>
</organism>
<feature type="domain" description="UspA" evidence="2">
    <location>
        <begin position="22"/>
        <end position="165"/>
    </location>
</feature>
<feature type="region of interest" description="Disordered" evidence="1">
    <location>
        <begin position="58"/>
        <end position="79"/>
    </location>
</feature>
<evidence type="ECO:0000313" key="3">
    <source>
        <dbReference type="EMBL" id="GAA4754808.1"/>
    </source>
</evidence>
<dbReference type="InterPro" id="IPR006016">
    <property type="entry name" value="UspA"/>
</dbReference>
<comment type="caution">
    <text evidence="3">The sequence shown here is derived from an EMBL/GenBank/DDBJ whole genome shotgun (WGS) entry which is preliminary data.</text>
</comment>
<dbReference type="RefSeq" id="WP_345482137.1">
    <property type="nucleotide sequence ID" value="NZ_BAABLP010000007.1"/>
</dbReference>
<protein>
    <recommendedName>
        <fullName evidence="2">UspA domain-containing protein</fullName>
    </recommendedName>
</protein>
<dbReference type="CDD" id="cd00293">
    <property type="entry name" value="USP-like"/>
    <property type="match status" value="1"/>
</dbReference>
<feature type="compositionally biased region" description="Basic and acidic residues" evidence="1">
    <location>
        <begin position="58"/>
        <end position="67"/>
    </location>
</feature>
<dbReference type="Gene3D" id="3.40.50.620">
    <property type="entry name" value="HUPs"/>
    <property type="match status" value="1"/>
</dbReference>
<sequence>MTTLTPEPSVESGALTAPLPLIVVGFSVDAADTVARVAADLAQRLGAELVFAAVDETRHTTTDRDGNPVEAPNDPDDADDVPFPAHSVETRLQQVLPGEIPRWTLRVVTGDPASALAQVADDLEAALIGVGASGHGVTDRVRDLVTGSVADHLIRHQRRPVLVVPRNATALFDGGSRRRAHHESIDR</sequence>